<dbReference type="InterPro" id="IPR051784">
    <property type="entry name" value="Nod_factor_ABC_transporter"/>
</dbReference>
<keyword evidence="4 5" id="KW-0472">Membrane</keyword>
<evidence type="ECO:0000256" key="2">
    <source>
        <dbReference type="ARBA" id="ARBA00022692"/>
    </source>
</evidence>
<evidence type="ECO:0000259" key="6">
    <source>
        <dbReference type="Pfam" id="PF01061"/>
    </source>
</evidence>
<dbReference type="Pfam" id="PF01061">
    <property type="entry name" value="ABC2_membrane"/>
    <property type="match status" value="1"/>
</dbReference>
<evidence type="ECO:0000313" key="7">
    <source>
        <dbReference type="EMBL" id="SEP61553.1"/>
    </source>
</evidence>
<feature type="domain" description="ABC-2 type transporter transmembrane" evidence="6">
    <location>
        <begin position="21"/>
        <end position="201"/>
    </location>
</feature>
<dbReference type="GO" id="GO:0140359">
    <property type="term" value="F:ABC-type transporter activity"/>
    <property type="evidence" value="ECO:0007669"/>
    <property type="project" value="InterPro"/>
</dbReference>
<gene>
    <name evidence="7" type="ORF">SAMN04488558_101203</name>
</gene>
<feature type="transmembrane region" description="Helical" evidence="5">
    <location>
        <begin position="24"/>
        <end position="43"/>
    </location>
</feature>
<accession>A0A1H8ZB05</accession>
<dbReference type="AlphaFoldDB" id="A0A1H8ZB05"/>
<dbReference type="InterPro" id="IPR013525">
    <property type="entry name" value="ABC2_TM"/>
</dbReference>
<protein>
    <submittedName>
        <fullName evidence="7">ABC-2 type transport system permease protein</fullName>
    </submittedName>
</protein>
<feature type="transmembrane region" description="Helical" evidence="5">
    <location>
        <begin position="215"/>
        <end position="238"/>
    </location>
</feature>
<feature type="transmembrane region" description="Helical" evidence="5">
    <location>
        <begin position="49"/>
        <end position="70"/>
    </location>
</feature>
<name>A0A1H8ZB05_9LACT</name>
<feature type="transmembrane region" description="Helical" evidence="5">
    <location>
        <begin position="91"/>
        <end position="115"/>
    </location>
</feature>
<reference evidence="7 8" key="1">
    <citation type="submission" date="2016-10" db="EMBL/GenBank/DDBJ databases">
        <authorList>
            <person name="de Groot N.N."/>
        </authorList>
    </citation>
    <scope>NUCLEOTIDE SEQUENCE [LARGE SCALE GENOMIC DNA]</scope>
    <source>
        <strain evidence="7 8">DSM 15695</strain>
    </source>
</reference>
<dbReference type="Proteomes" id="UP000198833">
    <property type="component" value="Unassembled WGS sequence"/>
</dbReference>
<keyword evidence="8" id="KW-1185">Reference proteome</keyword>
<evidence type="ECO:0000256" key="5">
    <source>
        <dbReference type="SAM" id="Phobius"/>
    </source>
</evidence>
<proteinExistence type="predicted"/>
<feature type="transmembrane region" description="Helical" evidence="5">
    <location>
        <begin position="157"/>
        <end position="176"/>
    </location>
</feature>
<feature type="transmembrane region" description="Helical" evidence="5">
    <location>
        <begin position="127"/>
        <end position="150"/>
    </location>
</feature>
<keyword evidence="3 5" id="KW-1133">Transmembrane helix</keyword>
<dbReference type="EMBL" id="FOEN01000001">
    <property type="protein sequence ID" value="SEP61553.1"/>
    <property type="molecule type" value="Genomic_DNA"/>
</dbReference>
<dbReference type="PANTHER" id="PTHR43229">
    <property type="entry name" value="NODULATION PROTEIN J"/>
    <property type="match status" value="1"/>
</dbReference>
<dbReference type="OrthoDB" id="9815972at2"/>
<evidence type="ECO:0000256" key="1">
    <source>
        <dbReference type="ARBA" id="ARBA00004141"/>
    </source>
</evidence>
<organism evidence="7 8">
    <name type="scientific">Ignavigranum ruoffiae</name>
    <dbReference type="NCBI Taxonomy" id="89093"/>
    <lineage>
        <taxon>Bacteria</taxon>
        <taxon>Bacillati</taxon>
        <taxon>Bacillota</taxon>
        <taxon>Bacilli</taxon>
        <taxon>Lactobacillales</taxon>
        <taxon>Aerococcaceae</taxon>
        <taxon>Ignavigranum</taxon>
    </lineage>
</organism>
<comment type="subcellular location">
    <subcellularLocation>
        <location evidence="1">Membrane</location>
        <topology evidence="1">Multi-pass membrane protein</topology>
    </subcellularLocation>
</comment>
<dbReference type="STRING" id="89093.SAMN04488558_101203"/>
<dbReference type="GO" id="GO:0016020">
    <property type="term" value="C:membrane"/>
    <property type="evidence" value="ECO:0007669"/>
    <property type="project" value="UniProtKB-SubCell"/>
</dbReference>
<evidence type="ECO:0000313" key="8">
    <source>
        <dbReference type="Proteomes" id="UP000198833"/>
    </source>
</evidence>
<dbReference type="PANTHER" id="PTHR43229:SF2">
    <property type="entry name" value="NODULATION PROTEIN J"/>
    <property type="match status" value="1"/>
</dbReference>
<evidence type="ECO:0000256" key="4">
    <source>
        <dbReference type="ARBA" id="ARBA00023136"/>
    </source>
</evidence>
<sequence length="249" mass="29014">MISYFQAEIKKYLIELKTYYPDHLVEMIITFFIFAILIIINKFNNSQSVYIGFIYWYLLSSLISEASVSISTEKQMGTLEQLLIKPIKFEYIILIKSLVWFLINFLKVQMIFLIIKMIFQINLFFDFRILLIFCISSVGILGFTLFLVGLTLKYTKVASFESLISYFLLFFSGAIIDDESLPKWAIFVGDILPIKRGIQLSTNIVANNHINFIEILLFVLQAIIYFSIGFLTFNSIYLRSKDDGIDRSY</sequence>
<keyword evidence="2 5" id="KW-0812">Transmembrane</keyword>
<dbReference type="RefSeq" id="WP_092569872.1">
    <property type="nucleotide sequence ID" value="NZ_CP096206.2"/>
</dbReference>
<evidence type="ECO:0000256" key="3">
    <source>
        <dbReference type="ARBA" id="ARBA00022989"/>
    </source>
</evidence>